<dbReference type="InterPro" id="IPR020846">
    <property type="entry name" value="MFS_dom"/>
</dbReference>
<dbReference type="AlphaFoldDB" id="A0A3S3RJK8"/>
<feature type="transmembrane region" description="Helical" evidence="4">
    <location>
        <begin position="285"/>
        <end position="304"/>
    </location>
</feature>
<dbReference type="PANTHER" id="PTHR23523">
    <property type="match status" value="1"/>
</dbReference>
<evidence type="ECO:0000256" key="1">
    <source>
        <dbReference type="ARBA" id="ARBA00022692"/>
    </source>
</evidence>
<feature type="transmembrane region" description="Helical" evidence="4">
    <location>
        <begin position="110"/>
        <end position="132"/>
    </location>
</feature>
<dbReference type="InterPro" id="IPR052524">
    <property type="entry name" value="MFS_Cyanate_Porter"/>
</dbReference>
<dbReference type="GO" id="GO:0022857">
    <property type="term" value="F:transmembrane transporter activity"/>
    <property type="evidence" value="ECO:0007669"/>
    <property type="project" value="InterPro"/>
</dbReference>
<dbReference type="Proteomes" id="UP000287527">
    <property type="component" value="Unassembled WGS sequence"/>
</dbReference>
<dbReference type="InterPro" id="IPR036259">
    <property type="entry name" value="MFS_trans_sf"/>
</dbReference>
<evidence type="ECO:0000313" key="7">
    <source>
        <dbReference type="Proteomes" id="UP000287527"/>
    </source>
</evidence>
<dbReference type="Pfam" id="PF07690">
    <property type="entry name" value="MFS_1"/>
    <property type="match status" value="1"/>
</dbReference>
<dbReference type="SUPFAM" id="SSF103473">
    <property type="entry name" value="MFS general substrate transporter"/>
    <property type="match status" value="1"/>
</dbReference>
<keyword evidence="2 4" id="KW-1133">Transmembrane helix</keyword>
<dbReference type="PANTHER" id="PTHR23523:SF2">
    <property type="entry name" value="2-NITROIMIDAZOLE TRANSPORTER"/>
    <property type="match status" value="1"/>
</dbReference>
<dbReference type="EMBL" id="SBII01000005">
    <property type="protein sequence ID" value="RWX00327.1"/>
    <property type="molecule type" value="Genomic_DNA"/>
</dbReference>
<protein>
    <submittedName>
        <fullName evidence="6">MFS transporter</fullName>
    </submittedName>
</protein>
<feature type="transmembrane region" description="Helical" evidence="4">
    <location>
        <begin position="144"/>
        <end position="165"/>
    </location>
</feature>
<evidence type="ECO:0000313" key="6">
    <source>
        <dbReference type="EMBL" id="RWX00327.1"/>
    </source>
</evidence>
<feature type="domain" description="Major facilitator superfamily (MFS) profile" evidence="5">
    <location>
        <begin position="17"/>
        <end position="397"/>
    </location>
</feature>
<feature type="transmembrane region" description="Helical" evidence="4">
    <location>
        <begin position="57"/>
        <end position="75"/>
    </location>
</feature>
<feature type="transmembrane region" description="Helical" evidence="4">
    <location>
        <begin position="310"/>
        <end position="332"/>
    </location>
</feature>
<feature type="transmembrane region" description="Helical" evidence="4">
    <location>
        <begin position="87"/>
        <end position="104"/>
    </location>
</feature>
<feature type="transmembrane region" description="Helical" evidence="4">
    <location>
        <begin position="375"/>
        <end position="396"/>
    </location>
</feature>
<keyword evidence="1 4" id="KW-0812">Transmembrane</keyword>
<feature type="transmembrane region" description="Helical" evidence="4">
    <location>
        <begin position="344"/>
        <end position="363"/>
    </location>
</feature>
<reference evidence="6 7" key="1">
    <citation type="submission" date="2019-01" db="EMBL/GenBank/DDBJ databases">
        <title>Flavobacterium sp. nov.,isolated from freshwater.</title>
        <authorList>
            <person name="Zhang R."/>
            <person name="Du Z.-J."/>
        </authorList>
    </citation>
    <scope>NUCLEOTIDE SEQUENCE [LARGE SCALE GENOMIC DNA]</scope>
    <source>
        <strain evidence="6 7">1E403</strain>
    </source>
</reference>
<dbReference type="CDD" id="cd17339">
    <property type="entry name" value="MFS_NIMT_CynX_like"/>
    <property type="match status" value="1"/>
</dbReference>
<evidence type="ECO:0000256" key="2">
    <source>
        <dbReference type="ARBA" id="ARBA00022989"/>
    </source>
</evidence>
<organism evidence="6 7">
    <name type="scientific">Flavobacterium cerinum</name>
    <dbReference type="NCBI Taxonomy" id="2502784"/>
    <lineage>
        <taxon>Bacteria</taxon>
        <taxon>Pseudomonadati</taxon>
        <taxon>Bacteroidota</taxon>
        <taxon>Flavobacteriia</taxon>
        <taxon>Flavobacteriales</taxon>
        <taxon>Flavobacteriaceae</taxon>
        <taxon>Flavobacterium</taxon>
    </lineage>
</organism>
<keyword evidence="3 4" id="KW-0472">Membrane</keyword>
<dbReference type="OrthoDB" id="9797740at2"/>
<evidence type="ECO:0000259" key="5">
    <source>
        <dbReference type="PROSITE" id="PS50850"/>
    </source>
</evidence>
<sequence>MYKIKIKSKKNAGFSFGILLPFLGILVLGSTLRAPITALGPVMTEISKSLDLSNSEAGLLTTIPLMAFALLSIFVGQLSRKLNIEKFILFSIILLLVGLYVRVVGTVTTLFLGSAILGTAICIGNVLAPGYIKKIFPDRAGMIIGFYSVFMSLTAALASGLSITIGRETGLGWKGSLGIWIWVSLLCLLLWLPLALKRSKGVEKKGIAKRDKNIFKSSLAWQISIFMGLQSLLYYCIVTWLPMLLQDFGMAKEESGWVLFYMQMAMLPITFLGPIIASKLSNQKMLVLIVGAGMFSSILLILLFQLQYIYSAVILFGIASGLAFSLSMMFFVLRTRDSHTATSLSGMAQSIGYLLAAFGPPVFGSLYEFGKTWDFSLWFLLVVIVLLIFTGLKAAANRFID</sequence>
<evidence type="ECO:0000256" key="4">
    <source>
        <dbReference type="SAM" id="Phobius"/>
    </source>
</evidence>
<proteinExistence type="predicted"/>
<dbReference type="InterPro" id="IPR011701">
    <property type="entry name" value="MFS"/>
</dbReference>
<feature type="transmembrane region" description="Helical" evidence="4">
    <location>
        <begin position="177"/>
        <end position="196"/>
    </location>
</feature>
<accession>A0A3S3RJK8</accession>
<keyword evidence="7" id="KW-1185">Reference proteome</keyword>
<dbReference type="RefSeq" id="WP_128389556.1">
    <property type="nucleotide sequence ID" value="NZ_SBII01000005.1"/>
</dbReference>
<feature type="transmembrane region" description="Helical" evidence="4">
    <location>
        <begin position="257"/>
        <end position="278"/>
    </location>
</feature>
<dbReference type="Gene3D" id="1.20.1250.20">
    <property type="entry name" value="MFS general substrate transporter like domains"/>
    <property type="match status" value="1"/>
</dbReference>
<comment type="caution">
    <text evidence="6">The sequence shown here is derived from an EMBL/GenBank/DDBJ whole genome shotgun (WGS) entry which is preliminary data.</text>
</comment>
<evidence type="ECO:0000256" key="3">
    <source>
        <dbReference type="ARBA" id="ARBA00023136"/>
    </source>
</evidence>
<feature type="transmembrane region" description="Helical" evidence="4">
    <location>
        <begin position="219"/>
        <end position="245"/>
    </location>
</feature>
<name>A0A3S3RJK8_9FLAO</name>
<dbReference type="PROSITE" id="PS50850">
    <property type="entry name" value="MFS"/>
    <property type="match status" value="1"/>
</dbReference>
<gene>
    <name evidence="6" type="ORF">EPI11_08600</name>
</gene>